<keyword evidence="3" id="KW-0687">Ribonucleoprotein</keyword>
<dbReference type="GO" id="GO:0003735">
    <property type="term" value="F:structural constituent of ribosome"/>
    <property type="evidence" value="ECO:0007669"/>
    <property type="project" value="InterPro"/>
</dbReference>
<comment type="similarity">
    <text evidence="1">Belongs to the bacterial ribosomal protein bL34 family.</text>
</comment>
<evidence type="ECO:0000256" key="3">
    <source>
        <dbReference type="ARBA" id="ARBA00023274"/>
    </source>
</evidence>
<dbReference type="Gene3D" id="1.10.287.3980">
    <property type="match status" value="1"/>
</dbReference>
<evidence type="ECO:0000256" key="2">
    <source>
        <dbReference type="ARBA" id="ARBA00022980"/>
    </source>
</evidence>
<dbReference type="GO" id="GO:0005762">
    <property type="term" value="C:mitochondrial large ribosomal subunit"/>
    <property type="evidence" value="ECO:0007669"/>
    <property type="project" value="TreeGrafter"/>
</dbReference>
<evidence type="ECO:0008006" key="5">
    <source>
        <dbReference type="Google" id="ProtNLM"/>
    </source>
</evidence>
<dbReference type="Pfam" id="PF00468">
    <property type="entry name" value="Ribosomal_L34"/>
    <property type="match status" value="1"/>
</dbReference>
<dbReference type="HAMAP" id="MF_00391">
    <property type="entry name" value="Ribosomal_bL34"/>
    <property type="match status" value="1"/>
</dbReference>
<dbReference type="PANTHER" id="PTHR14503">
    <property type="entry name" value="MITOCHONDRIAL RIBOSOMAL PROTEIN 34 FAMILY MEMBER"/>
    <property type="match status" value="1"/>
</dbReference>
<name>A0A6S8U694_9STRA</name>
<dbReference type="GO" id="GO:0006412">
    <property type="term" value="P:translation"/>
    <property type="evidence" value="ECO:0007669"/>
    <property type="project" value="InterPro"/>
</dbReference>
<dbReference type="AlphaFoldDB" id="A0A6S8U694"/>
<dbReference type="NCBIfam" id="TIGR01030">
    <property type="entry name" value="rpmH_bact"/>
    <property type="match status" value="1"/>
</dbReference>
<dbReference type="PANTHER" id="PTHR14503:SF4">
    <property type="entry name" value="LARGE RIBOSOMAL SUBUNIT PROTEIN BL34M"/>
    <property type="match status" value="1"/>
</dbReference>
<protein>
    <recommendedName>
        <fullName evidence="5">Ribosomal protein L34</fullName>
    </recommendedName>
</protein>
<evidence type="ECO:0000313" key="4">
    <source>
        <dbReference type="EMBL" id="CAD9354790.1"/>
    </source>
</evidence>
<accession>A0A6S8U694</accession>
<dbReference type="InterPro" id="IPR020939">
    <property type="entry name" value="Ribosomal_bL34_CS"/>
</dbReference>
<sequence length="154" mass="17114">MSAIIGVGRHLRPLVATPTSSLRPSFHRLFFSTTSNKCSTADTENATHQPAAAVATPLSSFPWSSSNPIHDAYSPFDSTFNSGILSNLLLPPSIREVFDEVTSNTAVWLIKRTFQPSIIRKRRKTGFLKRKESANGRRVLRRRFNKGRARLGGC</sequence>
<gene>
    <name evidence="4" type="ORF">DBRI1063_LOCUS23663</name>
</gene>
<proteinExistence type="inferred from homology"/>
<dbReference type="EMBL" id="HBGN01036890">
    <property type="protein sequence ID" value="CAD9354790.1"/>
    <property type="molecule type" value="Transcribed_RNA"/>
</dbReference>
<dbReference type="PROSITE" id="PS00784">
    <property type="entry name" value="RIBOSOMAL_L34"/>
    <property type="match status" value="1"/>
</dbReference>
<organism evidence="4">
    <name type="scientific">Ditylum brightwellii</name>
    <dbReference type="NCBI Taxonomy" id="49249"/>
    <lineage>
        <taxon>Eukaryota</taxon>
        <taxon>Sar</taxon>
        <taxon>Stramenopiles</taxon>
        <taxon>Ochrophyta</taxon>
        <taxon>Bacillariophyta</taxon>
        <taxon>Mediophyceae</taxon>
        <taxon>Lithodesmiophycidae</taxon>
        <taxon>Lithodesmiales</taxon>
        <taxon>Lithodesmiaceae</taxon>
        <taxon>Ditylum</taxon>
    </lineage>
</organism>
<reference evidence="4" key="1">
    <citation type="submission" date="2021-01" db="EMBL/GenBank/DDBJ databases">
        <authorList>
            <person name="Corre E."/>
            <person name="Pelletier E."/>
            <person name="Niang G."/>
            <person name="Scheremetjew M."/>
            <person name="Finn R."/>
            <person name="Kale V."/>
            <person name="Holt S."/>
            <person name="Cochrane G."/>
            <person name="Meng A."/>
            <person name="Brown T."/>
            <person name="Cohen L."/>
        </authorList>
    </citation>
    <scope>NUCLEOTIDE SEQUENCE</scope>
    <source>
        <strain evidence="4">Pop2</strain>
    </source>
</reference>
<dbReference type="InterPro" id="IPR000271">
    <property type="entry name" value="Ribosomal_bL34"/>
</dbReference>
<evidence type="ECO:0000256" key="1">
    <source>
        <dbReference type="ARBA" id="ARBA00010111"/>
    </source>
</evidence>
<keyword evidence="2" id="KW-0689">Ribosomal protein</keyword>